<proteinExistence type="evidence at transcript level"/>
<dbReference type="EMBL" id="GANP01000621">
    <property type="protein sequence ID" value="JAB83847.1"/>
    <property type="molecule type" value="mRNA"/>
</dbReference>
<protein>
    <submittedName>
        <fullName evidence="1">Uncharacterized protein</fullName>
    </submittedName>
</protein>
<reference evidence="1" key="1">
    <citation type="journal article" date="2015" name="Sci. Rep.">
        <title>Tissue- and time-dependent transcription in Ixodes ricinus salivary glands and midguts when blood feeding on the vertebrate host.</title>
        <authorList>
            <person name="Kotsyfakis M."/>
            <person name="Schwarz A."/>
            <person name="Erhart J."/>
            <person name="Ribeiro J.M."/>
        </authorList>
    </citation>
    <scope>NUCLEOTIDE SEQUENCE</scope>
    <source>
        <tissue evidence="1">Salivary gland and midgut</tissue>
    </source>
</reference>
<dbReference type="AlphaFoldDB" id="V5I2P2"/>
<sequence length="73" mass="8245">AQAATVQEANHFMDTVLNERLPPLVQRRRPPKPSSLVVPIPFFRFDVPRNAPTNRNLHANITEGGHFETLTSE</sequence>
<organism evidence="1">
    <name type="scientific">Ixodes ricinus</name>
    <name type="common">Common tick</name>
    <name type="synonym">Acarus ricinus</name>
    <dbReference type="NCBI Taxonomy" id="34613"/>
    <lineage>
        <taxon>Eukaryota</taxon>
        <taxon>Metazoa</taxon>
        <taxon>Ecdysozoa</taxon>
        <taxon>Arthropoda</taxon>
        <taxon>Chelicerata</taxon>
        <taxon>Arachnida</taxon>
        <taxon>Acari</taxon>
        <taxon>Parasitiformes</taxon>
        <taxon>Ixodida</taxon>
        <taxon>Ixodoidea</taxon>
        <taxon>Ixodidae</taxon>
        <taxon>Ixodinae</taxon>
        <taxon>Ixodes</taxon>
    </lineage>
</organism>
<name>V5I2P2_IXORI</name>
<accession>V5I2P2</accession>
<feature type="non-terminal residue" evidence="1">
    <location>
        <position position="1"/>
    </location>
</feature>
<evidence type="ECO:0000313" key="1">
    <source>
        <dbReference type="EMBL" id="JAB83847.1"/>
    </source>
</evidence>